<dbReference type="Pfam" id="PF13530">
    <property type="entry name" value="SCP2_2"/>
    <property type="match status" value="1"/>
</dbReference>
<evidence type="ECO:0000313" key="3">
    <source>
        <dbReference type="Proteomes" id="UP000199668"/>
    </source>
</evidence>
<dbReference type="Pfam" id="PF13527">
    <property type="entry name" value="Acetyltransf_9"/>
    <property type="match status" value="1"/>
</dbReference>
<dbReference type="PANTHER" id="PTHR37817:SF1">
    <property type="entry name" value="N-ACETYLTRANSFERASE EIS"/>
    <property type="match status" value="1"/>
</dbReference>
<accession>A0A1I4ITD5</accession>
<dbReference type="PANTHER" id="PTHR37817">
    <property type="entry name" value="N-ACETYLTRANSFERASE EIS"/>
    <property type="match status" value="1"/>
</dbReference>
<evidence type="ECO:0000259" key="1">
    <source>
        <dbReference type="PROSITE" id="PS51186"/>
    </source>
</evidence>
<evidence type="ECO:0000313" key="2">
    <source>
        <dbReference type="EMBL" id="SFL57612.1"/>
    </source>
</evidence>
<dbReference type="GO" id="GO:0034069">
    <property type="term" value="F:aminoglycoside N-acetyltransferase activity"/>
    <property type="evidence" value="ECO:0007669"/>
    <property type="project" value="TreeGrafter"/>
</dbReference>
<dbReference type="Gene3D" id="3.40.630.30">
    <property type="match status" value="2"/>
</dbReference>
<dbReference type="RefSeq" id="WP_090925487.1">
    <property type="nucleotide sequence ID" value="NZ_FOTY01000002.1"/>
</dbReference>
<dbReference type="PROSITE" id="PS51186">
    <property type="entry name" value="GNAT"/>
    <property type="match status" value="1"/>
</dbReference>
<dbReference type="InterPro" id="IPR025559">
    <property type="entry name" value="Eis_dom"/>
</dbReference>
<dbReference type="InterPro" id="IPR016181">
    <property type="entry name" value="Acyl_CoA_acyltransferase"/>
</dbReference>
<keyword evidence="3" id="KW-1185">Reference proteome</keyword>
<protein>
    <submittedName>
        <fullName evidence="2">Predicted acetyltransferase</fullName>
    </submittedName>
</protein>
<dbReference type="AlphaFoldDB" id="A0A1I4ITD5"/>
<gene>
    <name evidence="2" type="ORF">SAMN04488054_102225</name>
</gene>
<dbReference type="EMBL" id="FOTY01000002">
    <property type="protein sequence ID" value="SFL57612.1"/>
    <property type="molecule type" value="Genomic_DNA"/>
</dbReference>
<dbReference type="Pfam" id="PF17668">
    <property type="entry name" value="Acetyltransf_17"/>
    <property type="match status" value="1"/>
</dbReference>
<reference evidence="2 3" key="1">
    <citation type="submission" date="2016-10" db="EMBL/GenBank/DDBJ databases">
        <authorList>
            <person name="de Groot N.N."/>
        </authorList>
    </citation>
    <scope>NUCLEOTIDE SEQUENCE [LARGE SCALE GENOMIC DNA]</scope>
    <source>
        <strain evidence="2 3">CGMCC 1.6134</strain>
    </source>
</reference>
<dbReference type="InterPro" id="IPR041380">
    <property type="entry name" value="Acetyltransf_17"/>
</dbReference>
<name>A0A1I4ITD5_9BACI</name>
<dbReference type="Proteomes" id="UP000199668">
    <property type="component" value="Unassembled WGS sequence"/>
</dbReference>
<keyword evidence="2" id="KW-0808">Transferase</keyword>
<dbReference type="SUPFAM" id="SSF55729">
    <property type="entry name" value="Acyl-CoA N-acyltransferases (Nat)"/>
    <property type="match status" value="1"/>
</dbReference>
<dbReference type="InterPro" id="IPR036527">
    <property type="entry name" value="SCP2_sterol-bd_dom_sf"/>
</dbReference>
<sequence>MKIRKMNASQMRQSLELDQFAFQFEFTKDEKKNHERIMKPENTWVAEEDGRLMSKLTILPMEVYIGGTLMPMGGISGVATWPESRRNGLVRKLLDSALEDMKSRGQVVSFLYPFSIPFYRKFGWELFADAVTWKIKKEQLPNREEIITGKIRRIPPAEWPTLQRIYQSFATCYNGMINRDETWWRYTVLKKKKGQIAVFSNDAGEDKGYMIYQIKNNHMKVHEFIALDEEAREQLWRFTANHDSMIEEAEMKPAVQDPSRFMLPDSSIEEKRESYFMARIVDMKHFLQLYPFQLEEGQEITFQIKDPGASWNNGVFTVRKDGSGQEVEHFPSGGSEDSLKMDINTAAAVFLGYISVSAAGRMGKIKGSRETAALLDAAVTPESPFIYDFF</sequence>
<organism evidence="2 3">
    <name type="scientific">Salibacterium qingdaonense</name>
    <dbReference type="NCBI Taxonomy" id="266892"/>
    <lineage>
        <taxon>Bacteria</taxon>
        <taxon>Bacillati</taxon>
        <taxon>Bacillota</taxon>
        <taxon>Bacilli</taxon>
        <taxon>Bacillales</taxon>
        <taxon>Bacillaceae</taxon>
    </lineage>
</organism>
<dbReference type="GO" id="GO:0030649">
    <property type="term" value="P:aminoglycoside antibiotic catabolic process"/>
    <property type="evidence" value="ECO:0007669"/>
    <property type="project" value="TreeGrafter"/>
</dbReference>
<dbReference type="Gene3D" id="3.30.1050.10">
    <property type="entry name" value="SCP2 sterol-binding domain"/>
    <property type="match status" value="1"/>
</dbReference>
<dbReference type="SUPFAM" id="SSF55718">
    <property type="entry name" value="SCP-like"/>
    <property type="match status" value="1"/>
</dbReference>
<dbReference type="STRING" id="266892.SAMN04488054_102225"/>
<feature type="domain" description="N-acetyltransferase" evidence="1">
    <location>
        <begin position="1"/>
        <end position="141"/>
    </location>
</feature>
<dbReference type="InterPro" id="IPR000182">
    <property type="entry name" value="GNAT_dom"/>
</dbReference>
<dbReference type="InterPro" id="IPR051554">
    <property type="entry name" value="Acetyltransferase_Eis"/>
</dbReference>
<dbReference type="OrthoDB" id="9768284at2"/>
<proteinExistence type="predicted"/>